<dbReference type="Proteomes" id="UP000237271">
    <property type="component" value="Unassembled WGS sequence"/>
</dbReference>
<comment type="caution">
    <text evidence="2">The sequence shown here is derived from an EMBL/GenBank/DDBJ whole genome shotgun (WGS) entry which is preliminary data.</text>
</comment>
<evidence type="ECO:0000313" key="2">
    <source>
        <dbReference type="EMBL" id="POM63526.1"/>
    </source>
</evidence>
<accession>A0A2P4XD99</accession>
<reference evidence="2 3" key="1">
    <citation type="journal article" date="2017" name="Genome Biol. Evol.">
        <title>Phytophthora megakarya and P. palmivora, closely related causal agents of cacao black pod rot, underwent increases in genome sizes and gene numbers by different mechanisms.</title>
        <authorList>
            <person name="Ali S.S."/>
            <person name="Shao J."/>
            <person name="Lary D.J."/>
            <person name="Kronmiller B."/>
            <person name="Shen D."/>
            <person name="Strem M.D."/>
            <person name="Amoako-Attah I."/>
            <person name="Akrofi A.Y."/>
            <person name="Begoude B.A."/>
            <person name="Ten Hoopen G.M."/>
            <person name="Coulibaly K."/>
            <person name="Kebe B.I."/>
            <person name="Melnick R.L."/>
            <person name="Guiltinan M.J."/>
            <person name="Tyler B.M."/>
            <person name="Meinhardt L.W."/>
            <person name="Bailey B.A."/>
        </authorList>
    </citation>
    <scope>NUCLEOTIDE SEQUENCE [LARGE SCALE GENOMIC DNA]</scope>
    <source>
        <strain evidence="3">sbr112.9</strain>
    </source>
</reference>
<keyword evidence="3" id="KW-1185">Reference proteome</keyword>
<gene>
    <name evidence="2" type="ORF">PHPALM_21060</name>
</gene>
<sequence>MLCVQHQVDRHEQPRQRKERERGKPKANMGGNESNEVAKDDARLQHPMVIRSPAKQQDKKSKDKKSKDKKSKDKQAKDKEPKSKKP</sequence>
<dbReference type="AlphaFoldDB" id="A0A2P4XD99"/>
<protein>
    <submittedName>
        <fullName evidence="2">Uncharacterized protein</fullName>
    </submittedName>
</protein>
<feature type="compositionally biased region" description="Basic and acidic residues" evidence="1">
    <location>
        <begin position="70"/>
        <end position="86"/>
    </location>
</feature>
<feature type="compositionally biased region" description="Basic and acidic residues" evidence="1">
    <location>
        <begin position="7"/>
        <end position="24"/>
    </location>
</feature>
<feature type="region of interest" description="Disordered" evidence="1">
    <location>
        <begin position="1"/>
        <end position="86"/>
    </location>
</feature>
<evidence type="ECO:0000256" key="1">
    <source>
        <dbReference type="SAM" id="MobiDB-lite"/>
    </source>
</evidence>
<proteinExistence type="predicted"/>
<dbReference type="EMBL" id="NCKW01011427">
    <property type="protein sequence ID" value="POM63526.1"/>
    <property type="molecule type" value="Genomic_DNA"/>
</dbReference>
<organism evidence="2 3">
    <name type="scientific">Phytophthora palmivora</name>
    <dbReference type="NCBI Taxonomy" id="4796"/>
    <lineage>
        <taxon>Eukaryota</taxon>
        <taxon>Sar</taxon>
        <taxon>Stramenopiles</taxon>
        <taxon>Oomycota</taxon>
        <taxon>Peronosporomycetes</taxon>
        <taxon>Peronosporales</taxon>
        <taxon>Peronosporaceae</taxon>
        <taxon>Phytophthora</taxon>
    </lineage>
</organism>
<name>A0A2P4XD99_9STRA</name>
<evidence type="ECO:0000313" key="3">
    <source>
        <dbReference type="Proteomes" id="UP000237271"/>
    </source>
</evidence>